<sequence length="139" mass="15719">MFSKELENLIQATLEDGVLEDYEKAALVKRATAEGVDLTELEIYINSILQKRKKEHDLAEDAKQEKIDQKKKEEFGRVCPNCGRQIPPMTVKCECGYEITTPVNSVSSVQILSKKLSEITLTESEKKEIEEAAPFQKTV</sequence>
<evidence type="ECO:0000313" key="1">
    <source>
        <dbReference type="EMBL" id="MCP9564063.1"/>
    </source>
</evidence>
<protein>
    <submittedName>
        <fullName evidence="1">Uncharacterized protein</fullName>
    </submittedName>
</protein>
<comment type="caution">
    <text evidence="1">The sequence shown here is derived from an EMBL/GenBank/DDBJ whole genome shotgun (WGS) entry which is preliminary data.</text>
</comment>
<evidence type="ECO:0000313" key="2">
    <source>
        <dbReference type="Proteomes" id="UP001205531"/>
    </source>
</evidence>
<dbReference type="RefSeq" id="WP_254951993.1">
    <property type="nucleotide sequence ID" value="NZ_JANDWY010000012.1"/>
</dbReference>
<name>A0AAW5IJT2_9BACT</name>
<accession>A0AAW5IJT2</accession>
<dbReference type="EMBL" id="JANDWZ010000008">
    <property type="protein sequence ID" value="MCP9564063.1"/>
    <property type="molecule type" value="Genomic_DNA"/>
</dbReference>
<proteinExistence type="predicted"/>
<reference evidence="1" key="1">
    <citation type="submission" date="2022-07" db="EMBL/GenBank/DDBJ databases">
        <title>Prevotella copri.</title>
        <authorList>
            <person name="Yang C."/>
        </authorList>
    </citation>
    <scope>NUCLEOTIDE SEQUENCE</scope>
    <source>
        <strain evidence="1">HF2107</strain>
    </source>
</reference>
<gene>
    <name evidence="1" type="ORF">NNC64_05695</name>
</gene>
<dbReference type="AlphaFoldDB" id="A0AAW5IJT2"/>
<dbReference type="Proteomes" id="UP001205531">
    <property type="component" value="Unassembled WGS sequence"/>
</dbReference>
<organism evidence="1 2">
    <name type="scientific">Segatella copri</name>
    <dbReference type="NCBI Taxonomy" id="165179"/>
    <lineage>
        <taxon>Bacteria</taxon>
        <taxon>Pseudomonadati</taxon>
        <taxon>Bacteroidota</taxon>
        <taxon>Bacteroidia</taxon>
        <taxon>Bacteroidales</taxon>
        <taxon>Prevotellaceae</taxon>
        <taxon>Segatella</taxon>
    </lineage>
</organism>